<evidence type="ECO:0000256" key="5">
    <source>
        <dbReference type="ARBA" id="ARBA00023125"/>
    </source>
</evidence>
<dbReference type="Pfam" id="PF06470">
    <property type="entry name" value="SMC_hinge"/>
    <property type="match status" value="1"/>
</dbReference>
<feature type="binding site" evidence="6">
    <location>
        <begin position="32"/>
        <end position="39"/>
    </location>
    <ligand>
        <name>ATP</name>
        <dbReference type="ChEBI" id="CHEBI:30616"/>
    </ligand>
</feature>
<comment type="similarity">
    <text evidence="6">Belongs to the SMC family.</text>
</comment>
<keyword evidence="4 6" id="KW-0175">Coiled coil</keyword>
<dbReference type="Proteomes" id="UP001054846">
    <property type="component" value="Chromosome"/>
</dbReference>
<dbReference type="InterPro" id="IPR003395">
    <property type="entry name" value="RecF/RecN/SMC_N"/>
</dbReference>
<reference evidence="9 10" key="1">
    <citation type="journal article" date="2021" name="Genome Biol. Evol.">
        <title>Complete Genome Sequencing of a Novel Gloeobacter Species from a Waterfall Cave in Mexico.</title>
        <authorList>
            <person name="Saw J.H."/>
            <person name="Cardona T."/>
            <person name="Montejano G."/>
        </authorList>
    </citation>
    <scope>NUCLEOTIDE SEQUENCE [LARGE SCALE GENOMIC DNA]</scope>
    <source>
        <strain evidence="9">MG652769</strain>
    </source>
</reference>
<feature type="domain" description="SMC hinge" evidence="8">
    <location>
        <begin position="518"/>
        <end position="632"/>
    </location>
</feature>
<feature type="compositionally biased region" description="Low complexity" evidence="7">
    <location>
        <begin position="896"/>
        <end position="908"/>
    </location>
</feature>
<evidence type="ECO:0000256" key="2">
    <source>
        <dbReference type="ARBA" id="ARBA00022741"/>
    </source>
</evidence>
<dbReference type="SMART" id="SM00968">
    <property type="entry name" value="SMC_hinge"/>
    <property type="match status" value="1"/>
</dbReference>
<evidence type="ECO:0000256" key="7">
    <source>
        <dbReference type="SAM" id="MobiDB-lite"/>
    </source>
</evidence>
<dbReference type="SUPFAM" id="SSF52540">
    <property type="entry name" value="P-loop containing nucleoside triphosphate hydrolases"/>
    <property type="match status" value="1"/>
</dbReference>
<feature type="coiled-coil region" evidence="6">
    <location>
        <begin position="673"/>
        <end position="735"/>
    </location>
</feature>
<evidence type="ECO:0000256" key="4">
    <source>
        <dbReference type="ARBA" id="ARBA00023054"/>
    </source>
</evidence>
<keyword evidence="10" id="KW-1185">Reference proteome</keyword>
<dbReference type="Gene3D" id="3.40.50.300">
    <property type="entry name" value="P-loop containing nucleotide triphosphate hydrolases"/>
    <property type="match status" value="2"/>
</dbReference>
<comment type="function">
    <text evidence="6">Required for chromosome condensation and partitioning.</text>
</comment>
<dbReference type="Gene3D" id="3.30.70.1620">
    <property type="match status" value="1"/>
</dbReference>
<comment type="domain">
    <text evidence="6">Contains large globular domains required for ATP hydrolysis at each terminus and a third globular domain forming a flexible hinge near the middle of the molecule. These domains are separated by coiled-coil structures.</text>
</comment>
<dbReference type="Gene3D" id="1.20.1060.20">
    <property type="match status" value="1"/>
</dbReference>
<dbReference type="PIRSF" id="PIRSF005719">
    <property type="entry name" value="SMC"/>
    <property type="match status" value="1"/>
</dbReference>
<protein>
    <recommendedName>
        <fullName evidence="6">Chromosome partition protein Smc</fullName>
    </recommendedName>
</protein>
<evidence type="ECO:0000256" key="6">
    <source>
        <dbReference type="HAMAP-Rule" id="MF_01894"/>
    </source>
</evidence>
<name>A0ABY3PGB0_9CYAN</name>
<dbReference type="RefSeq" id="WP_230839682.1">
    <property type="nucleotide sequence ID" value="NZ_CP063845.1"/>
</dbReference>
<evidence type="ECO:0000313" key="9">
    <source>
        <dbReference type="EMBL" id="UFP92695.1"/>
    </source>
</evidence>
<dbReference type="Pfam" id="PF02463">
    <property type="entry name" value="SMC_N"/>
    <property type="match status" value="1"/>
</dbReference>
<dbReference type="EMBL" id="CP063845">
    <property type="protein sequence ID" value="UFP92695.1"/>
    <property type="molecule type" value="Genomic_DNA"/>
</dbReference>
<evidence type="ECO:0000313" key="10">
    <source>
        <dbReference type="Proteomes" id="UP001054846"/>
    </source>
</evidence>
<comment type="subunit">
    <text evidence="6">Homodimer.</text>
</comment>
<keyword evidence="2 6" id="KW-0547">Nucleotide-binding</keyword>
<evidence type="ECO:0000259" key="8">
    <source>
        <dbReference type="SMART" id="SM00968"/>
    </source>
</evidence>
<dbReference type="HAMAP" id="MF_01894">
    <property type="entry name" value="Smc_prok"/>
    <property type="match status" value="1"/>
</dbReference>
<dbReference type="InterPro" id="IPR036277">
    <property type="entry name" value="SMC_hinge_sf"/>
</dbReference>
<accession>A0ABY3PGB0</accession>
<evidence type="ECO:0000256" key="1">
    <source>
        <dbReference type="ARBA" id="ARBA00022490"/>
    </source>
</evidence>
<dbReference type="CDD" id="cd03278">
    <property type="entry name" value="ABC_SMC_barmotin"/>
    <property type="match status" value="1"/>
</dbReference>
<dbReference type="SUPFAM" id="SSF75553">
    <property type="entry name" value="Smc hinge domain"/>
    <property type="match status" value="1"/>
</dbReference>
<dbReference type="InterPro" id="IPR027417">
    <property type="entry name" value="P-loop_NTPase"/>
</dbReference>
<comment type="subcellular location">
    <subcellularLocation>
        <location evidence="6">Cytoplasm</location>
    </subcellularLocation>
</comment>
<dbReference type="InterPro" id="IPR011890">
    <property type="entry name" value="SMC_prok"/>
</dbReference>
<gene>
    <name evidence="6 9" type="primary">smc</name>
    <name evidence="9" type="ORF">ISF26_12685</name>
</gene>
<dbReference type="InterPro" id="IPR024704">
    <property type="entry name" value="SMC"/>
</dbReference>
<sequence length="1165" mass="131399">MHLKCLEIERFKSFGPYTRIPLLEGFTVVSGPNGSGKSNIIDALLFALGLSTSRGMRAEKLSDLIHQGAAKGEVAVTVTFALDSATGGGDLTVCRRLKVNGPNSTSSYQLNGSPCTLTDLHEELARHHIYPEGYNVVLQGDVTGIIAMPARERREIIDELAGVAEFDRKIEAARRELGEVEVRSDRIQAVVSELIEQMERLQKERAKAEEYRKLRAELGELAAWEHLLSVRVLEAQIAQLAEQLAAGEAVLAGFDREAEELAERCEQALDELDTANTRVKAMGENEQVALRTQMASVQAQRALAEAALADLAQQQRQAKGRQQQLELELGELALTLTGFSRRQRDQQALVAQWTARLESDRQALETSRNELEQLSASSQRWVEEQSQLRRHLDQLQSEHDPLQRTLDRLGDRLVQATREGERHREELARIEAGHAQLATEAKAAQERLAAARTRLEQTRADLAAEREQILADRTTQRRLEKERTEKARELDRLETQRQVWREAEGSRATQEVMGSGIKGVYGLISQLGRVEAQYQGALEVAAGNRLNNVVVEDDAVAAQAIELLKSRRAGRATFLPLNKLRSGRYLEPLREEGAIGYALDLIAFDRRYEAAFVQVFGDTVVFRSLELARRQLGRYRMVTMAGELLEKSGAMTGGSLDARRSGNGFALSEPPELAEMRARLGDLDRLLATLAERLERRERRAHELQSVAEMAQRDLVAVENRAEQLGREHSAQQARATQLRVFLESGQVGLAADRQEQADLEARLGPLREQIVQVRGELAKLEQSDSSHRWQQSQQHLRELETEVRRWELQLRHAEADLQKSHLDEQLAQEKRQNLLSRRLDWEDQKVEFGQREEESRARLAEFDRVIAERAAQIAELEERLVDIKRERDRLEAHGRALQQRQGQLSLQREQERLHQDRRAAARAAAQERLDELGPPAEDVPPPPEDLNLEQLQATRLRKQRRLEALEPVNMLAIEEYDRTAERQGELSEKLATLQRERSELLLRIEDCDTLKRNAFMQAFDAVNTHFQSLFAELSDGDGHLALEDPDNPFAGGLTLVAHPRGKQVRRLEAMSGGEKSLTALSFIFALQRYRPSPFYAFDEVDMFLDGANVERLAKMVRQQANSTQFLVVSLRRPMIERADRAIGVTLARAGHSQVLGVKLAADAS</sequence>
<keyword evidence="1 6" id="KW-0963">Cytoplasm</keyword>
<dbReference type="InterPro" id="IPR010935">
    <property type="entry name" value="SMC_hinge"/>
</dbReference>
<organism evidence="9 10">
    <name type="scientific">Gloeobacter morelensis MG652769</name>
    <dbReference type="NCBI Taxonomy" id="2781736"/>
    <lineage>
        <taxon>Bacteria</taxon>
        <taxon>Bacillati</taxon>
        <taxon>Cyanobacteriota</taxon>
        <taxon>Cyanophyceae</taxon>
        <taxon>Gloeobacterales</taxon>
        <taxon>Gloeobacteraceae</taxon>
        <taxon>Gloeobacter</taxon>
        <taxon>Gloeobacter morelensis</taxon>
    </lineage>
</organism>
<keyword evidence="3 6" id="KW-0067">ATP-binding</keyword>
<feature type="compositionally biased region" description="Basic and acidic residues" evidence="7">
    <location>
        <begin position="909"/>
        <end position="927"/>
    </location>
</feature>
<proteinExistence type="inferred from homology"/>
<feature type="coiled-coil region" evidence="6">
    <location>
        <begin position="354"/>
        <end position="503"/>
    </location>
</feature>
<dbReference type="PANTHER" id="PTHR43977">
    <property type="entry name" value="STRUCTURAL MAINTENANCE OF CHROMOSOMES PROTEIN 3"/>
    <property type="match status" value="1"/>
</dbReference>
<evidence type="ECO:0000256" key="3">
    <source>
        <dbReference type="ARBA" id="ARBA00022840"/>
    </source>
</evidence>
<feature type="region of interest" description="Disordered" evidence="7">
    <location>
        <begin position="895"/>
        <end position="927"/>
    </location>
</feature>
<feature type="coiled-coil region" evidence="6">
    <location>
        <begin position="163"/>
        <end position="328"/>
    </location>
</feature>
<keyword evidence="5 6" id="KW-0238">DNA-binding</keyword>
<feature type="coiled-coil region" evidence="6">
    <location>
        <begin position="790"/>
        <end position="833"/>
    </location>
</feature>
<dbReference type="NCBIfam" id="TIGR02169">
    <property type="entry name" value="SMC_prok_A"/>
    <property type="match status" value="1"/>
</dbReference>